<evidence type="ECO:0000313" key="1">
    <source>
        <dbReference type="EMBL" id="MBM7621194.1"/>
    </source>
</evidence>
<dbReference type="EMBL" id="JAFBED010000006">
    <property type="protein sequence ID" value="MBM7621194.1"/>
    <property type="molecule type" value="Genomic_DNA"/>
</dbReference>
<keyword evidence="2" id="KW-1185">Reference proteome</keyword>
<protein>
    <recommendedName>
        <fullName evidence="3">Antitoxin VbhA domain-containing protein</fullName>
    </recommendedName>
</protein>
<organism evidence="1 2">
    <name type="scientific">Sutcliffiella tianshenii</name>
    <dbReference type="NCBI Taxonomy" id="1463404"/>
    <lineage>
        <taxon>Bacteria</taxon>
        <taxon>Bacillati</taxon>
        <taxon>Bacillota</taxon>
        <taxon>Bacilli</taxon>
        <taxon>Bacillales</taxon>
        <taxon>Bacillaceae</taxon>
        <taxon>Sutcliffiella</taxon>
    </lineage>
</organism>
<dbReference type="InterPro" id="IPR033788">
    <property type="entry name" value="VbhA-like"/>
</dbReference>
<name>A0ABS2P2L9_9BACI</name>
<reference evidence="1 2" key="1">
    <citation type="submission" date="2021-01" db="EMBL/GenBank/DDBJ databases">
        <title>Genomic Encyclopedia of Type Strains, Phase IV (KMG-IV): sequencing the most valuable type-strain genomes for metagenomic binning, comparative biology and taxonomic classification.</title>
        <authorList>
            <person name="Goeker M."/>
        </authorList>
    </citation>
    <scope>NUCLEOTIDE SEQUENCE [LARGE SCALE GENOMIC DNA]</scope>
    <source>
        <strain evidence="1 2">DSM 25879</strain>
    </source>
</reference>
<dbReference type="InterPro" id="IPR043038">
    <property type="entry name" value="VbhA_sf"/>
</dbReference>
<evidence type="ECO:0000313" key="2">
    <source>
        <dbReference type="Proteomes" id="UP000737402"/>
    </source>
</evidence>
<proteinExistence type="predicted"/>
<sequence length="59" mass="6745">MSQLNEESYEKAMLNAKASMELSGFSITEEHLELVRAKLKGEITEEEFLKIALEKAKEK</sequence>
<dbReference type="CDD" id="cd11586">
    <property type="entry name" value="VbhA_like"/>
    <property type="match status" value="1"/>
</dbReference>
<accession>A0ABS2P2L9</accession>
<gene>
    <name evidence="1" type="ORF">JOC95_003067</name>
</gene>
<comment type="caution">
    <text evidence="1">The sequence shown here is derived from an EMBL/GenBank/DDBJ whole genome shotgun (WGS) entry which is preliminary data.</text>
</comment>
<dbReference type="RefSeq" id="WP_204417940.1">
    <property type="nucleotide sequence ID" value="NZ_JAFBED010000006.1"/>
</dbReference>
<dbReference type="Proteomes" id="UP000737402">
    <property type="component" value="Unassembled WGS sequence"/>
</dbReference>
<evidence type="ECO:0008006" key="3">
    <source>
        <dbReference type="Google" id="ProtNLM"/>
    </source>
</evidence>
<dbReference type="Gene3D" id="1.10.8.1050">
    <property type="entry name" value="Antitoxin VbhA-like"/>
    <property type="match status" value="1"/>
</dbReference>